<sequence>MAKTIQLDPIGTQTSVQTNDNILSALLGTDLQVSHECGGRGRCATCHVFIKEGMENLSPMSRREQQTLEVITTCNMQSRLACQTRVLDEGVVVQLPAGTYLNEVDDLDALIGRRAQEKILHPLNGTVLVEQNKLITRSVVNELAATRSEVGKYLANSGSATE</sequence>
<proteinExistence type="inferred from homology"/>
<name>A0A928VQ12_9CYAN</name>
<evidence type="ECO:0000256" key="1">
    <source>
        <dbReference type="ARBA" id="ARBA00010914"/>
    </source>
</evidence>
<reference evidence="8" key="1">
    <citation type="submission" date="2020-10" db="EMBL/GenBank/DDBJ databases">
        <authorList>
            <person name="Castelo-Branco R."/>
            <person name="Eusebio N."/>
            <person name="Adriana R."/>
            <person name="Vieira A."/>
            <person name="Brugerolle De Fraissinette N."/>
            <person name="Rezende De Castro R."/>
            <person name="Schneider M.P."/>
            <person name="Vasconcelos V."/>
            <person name="Leao P.N."/>
        </authorList>
    </citation>
    <scope>NUCLEOTIDE SEQUENCE</scope>
    <source>
        <strain evidence="8">LEGE 11480</strain>
    </source>
</reference>
<dbReference type="InterPro" id="IPR036010">
    <property type="entry name" value="2Fe-2S_ferredoxin-like_sf"/>
</dbReference>
<dbReference type="GO" id="GO:0009055">
    <property type="term" value="F:electron transfer activity"/>
    <property type="evidence" value="ECO:0007669"/>
    <property type="project" value="TreeGrafter"/>
</dbReference>
<evidence type="ECO:0000256" key="2">
    <source>
        <dbReference type="ARBA" id="ARBA00022714"/>
    </source>
</evidence>
<keyword evidence="4" id="KW-0408">Iron</keyword>
<comment type="cofactor">
    <cofactor evidence="6">
        <name>[2Fe-2S] cluster</name>
        <dbReference type="ChEBI" id="CHEBI:190135"/>
    </cofactor>
</comment>
<dbReference type="EMBL" id="JADEXQ010000026">
    <property type="protein sequence ID" value="MBE9029994.1"/>
    <property type="molecule type" value="Genomic_DNA"/>
</dbReference>
<evidence type="ECO:0000256" key="3">
    <source>
        <dbReference type="ARBA" id="ARBA00022723"/>
    </source>
</evidence>
<dbReference type="Gene3D" id="3.10.20.30">
    <property type="match status" value="1"/>
</dbReference>
<dbReference type="GO" id="GO:0140647">
    <property type="term" value="P:P450-containing electron transport chain"/>
    <property type="evidence" value="ECO:0007669"/>
    <property type="project" value="InterPro"/>
</dbReference>
<evidence type="ECO:0000256" key="4">
    <source>
        <dbReference type="ARBA" id="ARBA00023004"/>
    </source>
</evidence>
<dbReference type="Pfam" id="PF00111">
    <property type="entry name" value="Fer2"/>
    <property type="match status" value="1"/>
</dbReference>
<dbReference type="RefSeq" id="WP_264324820.1">
    <property type="nucleotide sequence ID" value="NZ_JADEXQ010000026.1"/>
</dbReference>
<evidence type="ECO:0000259" key="7">
    <source>
        <dbReference type="PROSITE" id="PS51085"/>
    </source>
</evidence>
<dbReference type="InterPro" id="IPR001041">
    <property type="entry name" value="2Fe-2S_ferredoxin-type"/>
</dbReference>
<keyword evidence="3" id="KW-0479">Metal-binding</keyword>
<evidence type="ECO:0000256" key="6">
    <source>
        <dbReference type="ARBA" id="ARBA00034078"/>
    </source>
</evidence>
<dbReference type="PANTHER" id="PTHR23426:SF65">
    <property type="entry name" value="FERREDOXIN-2, MITOCHONDRIAL"/>
    <property type="match status" value="1"/>
</dbReference>
<dbReference type="CDD" id="cd00207">
    <property type="entry name" value="fer2"/>
    <property type="match status" value="1"/>
</dbReference>
<comment type="caution">
    <text evidence="8">The sequence shown here is derived from an EMBL/GenBank/DDBJ whole genome shotgun (WGS) entry which is preliminary data.</text>
</comment>
<dbReference type="PROSITE" id="PS51085">
    <property type="entry name" value="2FE2S_FER_2"/>
    <property type="match status" value="1"/>
</dbReference>
<protein>
    <submittedName>
        <fullName evidence="8">2Fe-2S iron-sulfur cluster binding domain-containing protein</fullName>
    </submittedName>
</protein>
<gene>
    <name evidence="8" type="ORF">IQ266_09670</name>
</gene>
<evidence type="ECO:0000256" key="5">
    <source>
        <dbReference type="ARBA" id="ARBA00023014"/>
    </source>
</evidence>
<organism evidence="8 9">
    <name type="scientific">Romeriopsis navalis LEGE 11480</name>
    <dbReference type="NCBI Taxonomy" id="2777977"/>
    <lineage>
        <taxon>Bacteria</taxon>
        <taxon>Bacillati</taxon>
        <taxon>Cyanobacteriota</taxon>
        <taxon>Cyanophyceae</taxon>
        <taxon>Leptolyngbyales</taxon>
        <taxon>Leptolyngbyaceae</taxon>
        <taxon>Romeriopsis</taxon>
        <taxon>Romeriopsis navalis</taxon>
    </lineage>
</organism>
<keyword evidence="9" id="KW-1185">Reference proteome</keyword>
<dbReference type="GO" id="GO:0051537">
    <property type="term" value="F:2 iron, 2 sulfur cluster binding"/>
    <property type="evidence" value="ECO:0007669"/>
    <property type="project" value="UniProtKB-KW"/>
</dbReference>
<dbReference type="Proteomes" id="UP000625316">
    <property type="component" value="Unassembled WGS sequence"/>
</dbReference>
<dbReference type="InterPro" id="IPR012675">
    <property type="entry name" value="Beta-grasp_dom_sf"/>
</dbReference>
<keyword evidence="2" id="KW-0001">2Fe-2S</keyword>
<comment type="similarity">
    <text evidence="1">Belongs to the adrenodoxin/putidaredoxin family.</text>
</comment>
<dbReference type="GO" id="GO:0046872">
    <property type="term" value="F:metal ion binding"/>
    <property type="evidence" value="ECO:0007669"/>
    <property type="project" value="UniProtKB-KW"/>
</dbReference>
<evidence type="ECO:0000313" key="8">
    <source>
        <dbReference type="EMBL" id="MBE9029994.1"/>
    </source>
</evidence>
<evidence type="ECO:0000313" key="9">
    <source>
        <dbReference type="Proteomes" id="UP000625316"/>
    </source>
</evidence>
<dbReference type="SUPFAM" id="SSF54292">
    <property type="entry name" value="2Fe-2S ferredoxin-like"/>
    <property type="match status" value="1"/>
</dbReference>
<dbReference type="PANTHER" id="PTHR23426">
    <property type="entry name" value="FERREDOXIN/ADRENODOXIN"/>
    <property type="match status" value="1"/>
</dbReference>
<dbReference type="InterPro" id="IPR001055">
    <property type="entry name" value="Adrenodoxin-like"/>
</dbReference>
<keyword evidence="5" id="KW-0411">Iron-sulfur</keyword>
<dbReference type="AlphaFoldDB" id="A0A928VQ12"/>
<feature type="domain" description="2Fe-2S ferredoxin-type" evidence="7">
    <location>
        <begin position="3"/>
        <end position="99"/>
    </location>
</feature>
<accession>A0A928VQ12</accession>